<dbReference type="PANTHER" id="PTHR43546">
    <property type="entry name" value="UPF0173 METAL-DEPENDENT HYDROLASE MJ1163-RELATED"/>
    <property type="match status" value="1"/>
</dbReference>
<dbReference type="AlphaFoldDB" id="A0A1M7ZQX0"/>
<evidence type="ECO:0000313" key="5">
    <source>
        <dbReference type="Proteomes" id="UP000186406"/>
    </source>
</evidence>
<keyword evidence="5" id="KW-1185">Reference proteome</keyword>
<dbReference type="SMART" id="SM00849">
    <property type="entry name" value="Lactamase_B"/>
    <property type="match status" value="1"/>
</dbReference>
<dbReference type="Pfam" id="PF12706">
    <property type="entry name" value="Lactamase_B_2"/>
    <property type="match status" value="1"/>
</dbReference>
<dbReference type="InterPro" id="IPR001279">
    <property type="entry name" value="Metallo-B-lactamas"/>
</dbReference>
<proteinExistence type="inferred from homology"/>
<dbReference type="Gene3D" id="3.60.15.10">
    <property type="entry name" value="Ribonuclease Z/Hydroxyacylglutathione hydrolase-like"/>
    <property type="match status" value="1"/>
</dbReference>
<dbReference type="CDD" id="cd06262">
    <property type="entry name" value="metallo-hydrolase-like_MBL-fold"/>
    <property type="match status" value="1"/>
</dbReference>
<keyword evidence="1 2" id="KW-0378">Hydrolase</keyword>
<dbReference type="STRING" id="1123029.SAMN02745172_03709"/>
<dbReference type="HAMAP" id="MF_00457">
    <property type="entry name" value="UPF0173"/>
    <property type="match status" value="1"/>
</dbReference>
<evidence type="ECO:0000256" key="1">
    <source>
        <dbReference type="ARBA" id="ARBA00022801"/>
    </source>
</evidence>
<dbReference type="InterPro" id="IPR036866">
    <property type="entry name" value="RibonucZ/Hydroxyglut_hydro"/>
</dbReference>
<dbReference type="InterPro" id="IPR050114">
    <property type="entry name" value="UPF0173_UPF0282_UlaG_hydrolase"/>
</dbReference>
<organism evidence="4 5">
    <name type="scientific">Pseudoxanthobacter soli DSM 19599</name>
    <dbReference type="NCBI Taxonomy" id="1123029"/>
    <lineage>
        <taxon>Bacteria</taxon>
        <taxon>Pseudomonadati</taxon>
        <taxon>Pseudomonadota</taxon>
        <taxon>Alphaproteobacteria</taxon>
        <taxon>Hyphomicrobiales</taxon>
        <taxon>Segnochrobactraceae</taxon>
        <taxon>Pseudoxanthobacter</taxon>
    </lineage>
</organism>
<comment type="similarity">
    <text evidence="2">Belongs to the UPF0173 family.</text>
</comment>
<evidence type="ECO:0000313" key="4">
    <source>
        <dbReference type="EMBL" id="SHO67046.1"/>
    </source>
</evidence>
<gene>
    <name evidence="4" type="ORF">SAMN02745172_03709</name>
</gene>
<dbReference type="PANTHER" id="PTHR43546:SF3">
    <property type="entry name" value="UPF0173 METAL-DEPENDENT HYDROLASE MJ1163"/>
    <property type="match status" value="1"/>
</dbReference>
<evidence type="ECO:0000259" key="3">
    <source>
        <dbReference type="SMART" id="SM00849"/>
    </source>
</evidence>
<feature type="domain" description="Metallo-beta-lactamase" evidence="3">
    <location>
        <begin position="7"/>
        <end position="196"/>
    </location>
</feature>
<dbReference type="GO" id="GO:0016787">
    <property type="term" value="F:hydrolase activity"/>
    <property type="evidence" value="ECO:0007669"/>
    <property type="project" value="UniProtKB-UniRule"/>
</dbReference>
<dbReference type="RefSeq" id="WP_073631483.1">
    <property type="nucleotide sequence ID" value="NZ_FRXO01000010.1"/>
</dbReference>
<accession>A0A1M7ZQX0</accession>
<dbReference type="SUPFAM" id="SSF56281">
    <property type="entry name" value="Metallo-hydrolase/oxidoreductase"/>
    <property type="match status" value="1"/>
</dbReference>
<reference evidence="4 5" key="1">
    <citation type="submission" date="2016-12" db="EMBL/GenBank/DDBJ databases">
        <authorList>
            <person name="Song W.-J."/>
            <person name="Kurnit D.M."/>
        </authorList>
    </citation>
    <scope>NUCLEOTIDE SEQUENCE [LARGE SCALE GENOMIC DNA]</scope>
    <source>
        <strain evidence="4 5">DSM 19599</strain>
    </source>
</reference>
<dbReference type="EMBL" id="FRXO01000010">
    <property type="protein sequence ID" value="SHO67046.1"/>
    <property type="molecule type" value="Genomic_DNA"/>
</dbReference>
<protein>
    <recommendedName>
        <fullName evidence="2">UPF0173 metal-dependent hydrolase SAMN02745172_03709</fullName>
    </recommendedName>
</protein>
<sequence>MHLTWYGHSAFRVDLSEASVLIDPFLTGNPVFTGSVDEVAEGVTHIVLTHGHADHIGDTVALAARTGATVVANPELCGWLASKGVKSLEMGNTGGTINLGAFSVTFVQALHSSAVEENGLPVYLGNPLGVIIKAAGEPVLYHMGDTDVFGDMRLIDDLYRPEIGLVPIGDRFTMGAHNAAFACSRFFSFRLVVPCHYGTFPLLAQSADVFVEEMSGSRTVVHVPEKNERFSPRDYF</sequence>
<dbReference type="Proteomes" id="UP000186406">
    <property type="component" value="Unassembled WGS sequence"/>
</dbReference>
<evidence type="ECO:0000256" key="2">
    <source>
        <dbReference type="HAMAP-Rule" id="MF_00457"/>
    </source>
</evidence>
<dbReference type="OrthoDB" id="9789133at2"/>
<dbReference type="NCBIfam" id="NF001911">
    <property type="entry name" value="PRK00685.1"/>
    <property type="match status" value="1"/>
</dbReference>
<name>A0A1M7ZQX0_9HYPH</name>
<dbReference type="InterPro" id="IPR022877">
    <property type="entry name" value="UPF0173"/>
</dbReference>